<organism evidence="2 3">
    <name type="scientific">Stylonychia lemnae</name>
    <name type="common">Ciliate</name>
    <dbReference type="NCBI Taxonomy" id="5949"/>
    <lineage>
        <taxon>Eukaryota</taxon>
        <taxon>Sar</taxon>
        <taxon>Alveolata</taxon>
        <taxon>Ciliophora</taxon>
        <taxon>Intramacronucleata</taxon>
        <taxon>Spirotrichea</taxon>
        <taxon>Stichotrichia</taxon>
        <taxon>Sporadotrichida</taxon>
        <taxon>Oxytrichidae</taxon>
        <taxon>Stylonychinae</taxon>
        <taxon>Stylonychia</taxon>
    </lineage>
</organism>
<gene>
    <name evidence="2" type="primary">Contig18327.g19466</name>
    <name evidence="2" type="ORF">STYLEM_5378</name>
</gene>
<dbReference type="Proteomes" id="UP000039865">
    <property type="component" value="Unassembled WGS sequence"/>
</dbReference>
<evidence type="ECO:0000313" key="2">
    <source>
        <dbReference type="EMBL" id="CDW76378.1"/>
    </source>
</evidence>
<protein>
    <submittedName>
        <fullName evidence="2">Uncharacterized protein</fullName>
    </submittedName>
</protein>
<name>A0A078A4G1_STYLE</name>
<dbReference type="InParanoid" id="A0A078A4G1"/>
<feature type="compositionally biased region" description="Polar residues" evidence="1">
    <location>
        <begin position="21"/>
        <end position="34"/>
    </location>
</feature>
<evidence type="ECO:0000313" key="3">
    <source>
        <dbReference type="Proteomes" id="UP000039865"/>
    </source>
</evidence>
<proteinExistence type="predicted"/>
<dbReference type="EMBL" id="CCKQ01005220">
    <property type="protein sequence ID" value="CDW76378.1"/>
    <property type="molecule type" value="Genomic_DNA"/>
</dbReference>
<evidence type="ECO:0000256" key="1">
    <source>
        <dbReference type="SAM" id="MobiDB-lite"/>
    </source>
</evidence>
<dbReference type="AlphaFoldDB" id="A0A078A4G1"/>
<feature type="compositionally biased region" description="Basic residues" evidence="1">
    <location>
        <begin position="1"/>
        <end position="20"/>
    </location>
</feature>
<sequence>MKRVLQHINKLHRKRTKKPSKQTGYKNASTKNLSHNEAIFDDRDREINEILVKDRNRKGYGMRGDGTTDTEGNVPLILKVEYLFNEYERHKANIRDTELFQHSQSKIVHRNNMKLIKNGMIDTKNFEVSKELEQKYVHQRKLNASIDVSRQFKLRKFTKNNQQTPTIGMVSLNTSMTVESLVIPGNLKNKGLSSLKLMSKSQQALQSALSHYAFTPDTQEILQVEKLEDFNEFYKRIKPKYVDKINVKKDIDDYVDNKVKQRRKLIGKNLVAQKWTKSLERSSLQKRTPNDQDLKRKLDIQREKDKAECIGYLLADHKKPFRQFSFTIDAVNFPMTSKYGKKKFLDSNLSKPPLPPMLKMNQSQVAPQTSKYIDLKKRIIHACTEYDTQNKKKF</sequence>
<accession>A0A078A4G1</accession>
<feature type="region of interest" description="Disordered" evidence="1">
    <location>
        <begin position="1"/>
        <end position="34"/>
    </location>
</feature>
<keyword evidence="3" id="KW-1185">Reference proteome</keyword>
<reference evidence="2 3" key="1">
    <citation type="submission" date="2014-06" db="EMBL/GenBank/DDBJ databases">
        <authorList>
            <person name="Swart Estienne"/>
        </authorList>
    </citation>
    <scope>NUCLEOTIDE SEQUENCE [LARGE SCALE GENOMIC DNA]</scope>
    <source>
        <strain evidence="2 3">130c</strain>
    </source>
</reference>